<dbReference type="Proteomes" id="UP000704712">
    <property type="component" value="Unassembled WGS sequence"/>
</dbReference>
<evidence type="ECO:0000313" key="2">
    <source>
        <dbReference type="Proteomes" id="UP000704712"/>
    </source>
</evidence>
<accession>A0A8S9UE58</accession>
<comment type="caution">
    <text evidence="1">The sequence shown here is derived from an EMBL/GenBank/DDBJ whole genome shotgun (WGS) entry which is preliminary data.</text>
</comment>
<name>A0A8S9UE58_PHYIN</name>
<gene>
    <name evidence="1" type="ORF">GN958_ATG11246</name>
</gene>
<proteinExistence type="predicted"/>
<organism evidence="1 2">
    <name type="scientific">Phytophthora infestans</name>
    <name type="common">Potato late blight agent</name>
    <name type="synonym">Botrytis infestans</name>
    <dbReference type="NCBI Taxonomy" id="4787"/>
    <lineage>
        <taxon>Eukaryota</taxon>
        <taxon>Sar</taxon>
        <taxon>Stramenopiles</taxon>
        <taxon>Oomycota</taxon>
        <taxon>Peronosporomycetes</taxon>
        <taxon>Peronosporales</taxon>
        <taxon>Peronosporaceae</taxon>
        <taxon>Phytophthora</taxon>
    </lineage>
</organism>
<evidence type="ECO:0000313" key="1">
    <source>
        <dbReference type="EMBL" id="KAF4139345.1"/>
    </source>
</evidence>
<protein>
    <submittedName>
        <fullName evidence="1">Uncharacterized protein</fullName>
    </submittedName>
</protein>
<dbReference type="PANTHER" id="PTHR37067">
    <property type="entry name" value="PX DOMAIN-CONTAINING PROTEIN"/>
    <property type="match status" value="1"/>
</dbReference>
<sequence>MPSQLTSVNPRDLRKGILKPRRPQLAKFPALSQFEAAKREYRELFLANMVDDSTRSVLDKEDHETIINSGWKAIEEAAHPNKFSHLCQFCCGLAALFASTAFIESDFSVLKWKMSDRRTGLTSLALEGVFQAKQFDQLNKPHSAM</sequence>
<dbReference type="PANTHER" id="PTHR37067:SF3">
    <property type="entry name" value="PX DOMAIN-CONTAINING PROTEIN"/>
    <property type="match status" value="1"/>
</dbReference>
<dbReference type="AlphaFoldDB" id="A0A8S9UE58"/>
<dbReference type="EMBL" id="JAACNO010001556">
    <property type="protein sequence ID" value="KAF4139345.1"/>
    <property type="molecule type" value="Genomic_DNA"/>
</dbReference>
<reference evidence="1" key="1">
    <citation type="submission" date="2020-03" db="EMBL/GenBank/DDBJ databases">
        <title>Hybrid Assembly of Korean Phytophthora infestans isolates.</title>
        <authorList>
            <person name="Prokchorchik M."/>
            <person name="Lee Y."/>
            <person name="Seo J."/>
            <person name="Cho J.-H."/>
            <person name="Park Y.-E."/>
            <person name="Jang D.-C."/>
            <person name="Im J.-S."/>
            <person name="Choi J.-G."/>
            <person name="Park H.-J."/>
            <person name="Lee G.-B."/>
            <person name="Lee Y.-G."/>
            <person name="Hong S.-Y."/>
            <person name="Cho K."/>
            <person name="Sohn K.H."/>
        </authorList>
    </citation>
    <scope>NUCLEOTIDE SEQUENCE</scope>
    <source>
        <strain evidence="1">KR_2_A2</strain>
    </source>
</reference>